<evidence type="ECO:0000313" key="5">
    <source>
        <dbReference type="Proteomes" id="UP000314011"/>
    </source>
</evidence>
<reference evidence="4 5" key="1">
    <citation type="submission" date="2019-06" db="EMBL/GenBank/DDBJ databases">
        <title>Genome of new Rhodobacteraceae sp. SM1903.</title>
        <authorList>
            <person name="Ren X."/>
        </authorList>
    </citation>
    <scope>NUCLEOTIDE SEQUENCE [LARGE SCALE GENOMIC DNA]</scope>
    <source>
        <strain evidence="4 5">SM1903</strain>
    </source>
</reference>
<dbReference type="GO" id="GO:0016757">
    <property type="term" value="F:glycosyltransferase activity"/>
    <property type="evidence" value="ECO:0007669"/>
    <property type="project" value="TreeGrafter"/>
</dbReference>
<sequence length="334" mass="38482">MRITSITPMKNEAPYILEWVAYHRLIGINDILVFSNDCTDGTDQMLERLDELGLLRHYPNPSMTNQSEKHHREVINYINSSARLGRSDWVVHFDVDEFICVNAGQGRITDLFDAVGDANMICMSQHNFGSSGKVAYEDGLTTEAFKWSADKSGKYQRHLNRRGVKTLTHRSAQAKRWNNHSPVFRRPKLDLVRPVNGSGEPLPEDTDLTRDVKFLVSPHYGYDLVQLNHYAIRAVENFVCKMDRGDANFSDFGNWVGYWEKYDHNDLLNDRIDRHIPDLRDAVVELRKDPELKRLHDRAVAHSKRRVAELREDPGFGELLERIEIVRADKAPTG</sequence>
<dbReference type="PANTHER" id="PTHR21461">
    <property type="entry name" value="GLYCOSYLTRANSFERASE FAMILY 92 PROTEIN"/>
    <property type="match status" value="1"/>
</dbReference>
<evidence type="ECO:0000313" key="4">
    <source>
        <dbReference type="EMBL" id="TNY31925.1"/>
    </source>
</evidence>
<comment type="caution">
    <text evidence="4">The sequence shown here is derived from an EMBL/GenBank/DDBJ whole genome shotgun (WGS) entry which is preliminary data.</text>
</comment>
<dbReference type="Pfam" id="PF13704">
    <property type="entry name" value="Glyco_tranf_2_4"/>
    <property type="match status" value="1"/>
</dbReference>
<keyword evidence="5" id="KW-1185">Reference proteome</keyword>
<dbReference type="Proteomes" id="UP000314011">
    <property type="component" value="Unassembled WGS sequence"/>
</dbReference>
<dbReference type="GO" id="GO:0005737">
    <property type="term" value="C:cytoplasm"/>
    <property type="evidence" value="ECO:0007669"/>
    <property type="project" value="TreeGrafter"/>
</dbReference>
<dbReference type="InterPro" id="IPR029044">
    <property type="entry name" value="Nucleotide-diphossugar_trans"/>
</dbReference>
<evidence type="ECO:0000256" key="2">
    <source>
        <dbReference type="ARBA" id="ARBA00022692"/>
    </source>
</evidence>
<evidence type="ECO:0000256" key="3">
    <source>
        <dbReference type="ARBA" id="ARBA00022989"/>
    </source>
</evidence>
<organism evidence="4 5">
    <name type="scientific">Pelagovum pacificum</name>
    <dbReference type="NCBI Taxonomy" id="2588711"/>
    <lineage>
        <taxon>Bacteria</taxon>
        <taxon>Pseudomonadati</taxon>
        <taxon>Pseudomonadota</taxon>
        <taxon>Alphaproteobacteria</taxon>
        <taxon>Rhodobacterales</taxon>
        <taxon>Paracoccaceae</taxon>
        <taxon>Pelagovum</taxon>
    </lineage>
</organism>
<dbReference type="AlphaFoldDB" id="A0A5C5GAV1"/>
<name>A0A5C5GAV1_9RHOB</name>
<dbReference type="RefSeq" id="WP_140192606.1">
    <property type="nucleotide sequence ID" value="NZ_CP065915.1"/>
</dbReference>
<keyword evidence="2" id="KW-0812">Transmembrane</keyword>
<proteinExistence type="predicted"/>
<comment type="subcellular location">
    <subcellularLocation>
        <location evidence="1">Membrane</location>
        <topology evidence="1">Single-pass membrane protein</topology>
    </subcellularLocation>
</comment>
<dbReference type="OrthoDB" id="4964299at2"/>
<keyword evidence="3" id="KW-1133">Transmembrane helix</keyword>
<protein>
    <submittedName>
        <fullName evidence="4">Glycosyltransferase family 2 protein</fullName>
    </submittedName>
</protein>
<dbReference type="EMBL" id="VFFF01000001">
    <property type="protein sequence ID" value="TNY31925.1"/>
    <property type="molecule type" value="Genomic_DNA"/>
</dbReference>
<evidence type="ECO:0000256" key="1">
    <source>
        <dbReference type="ARBA" id="ARBA00004167"/>
    </source>
</evidence>
<accession>A0A5C5GAV1</accession>
<dbReference type="SUPFAM" id="SSF53448">
    <property type="entry name" value="Nucleotide-diphospho-sugar transferases"/>
    <property type="match status" value="1"/>
</dbReference>
<gene>
    <name evidence="4" type="ORF">FHY64_01070</name>
</gene>
<dbReference type="PANTHER" id="PTHR21461:SF69">
    <property type="entry name" value="GLYCOSYLTRANSFERASE FAMILY 92 PROTEIN"/>
    <property type="match status" value="1"/>
</dbReference>
<keyword evidence="4" id="KW-0808">Transferase</keyword>
<dbReference type="GO" id="GO:0016020">
    <property type="term" value="C:membrane"/>
    <property type="evidence" value="ECO:0007669"/>
    <property type="project" value="UniProtKB-SubCell"/>
</dbReference>
<keyword evidence="3" id="KW-0472">Membrane</keyword>